<protein>
    <submittedName>
        <fullName evidence="1">Uncharacterized protein</fullName>
    </submittedName>
</protein>
<reference evidence="1 2" key="1">
    <citation type="journal article" date="2015" name="Stand. Genomic Sci.">
        <title>Genomic Encyclopedia of Bacterial and Archaeal Type Strains, Phase III: the genomes of soil and plant-associated and newly described type strains.</title>
        <authorList>
            <person name="Whitman W.B."/>
            <person name="Woyke T."/>
            <person name="Klenk H.P."/>
            <person name="Zhou Y."/>
            <person name="Lilburn T.G."/>
            <person name="Beck B.J."/>
            <person name="De Vos P."/>
            <person name="Vandamme P."/>
            <person name="Eisen J.A."/>
            <person name="Garrity G."/>
            <person name="Hugenholtz P."/>
            <person name="Kyrpides N.C."/>
        </authorList>
    </citation>
    <scope>NUCLEOTIDE SEQUENCE [LARGE SCALE GENOMIC DNA]</scope>
    <source>
        <strain evidence="1 2">CECT 7306</strain>
    </source>
</reference>
<dbReference type="AlphaFoldDB" id="A0A3N1HJW0"/>
<evidence type="ECO:0000313" key="1">
    <source>
        <dbReference type="EMBL" id="ROP42789.1"/>
    </source>
</evidence>
<sequence length="229" mass="24421">MVVNELPTVTALPHLAVSQTRDVKRDTLNGTITGSVEVAYTRTAQHVPLTDVALEKALAVNGWRIEVPHGGTDWTGDHHVDRFSVLVVRASEPVPVIDAEVPAWAVEAFSGYLPMRLRDRLTTSYAGSAEVYVKTNSGQHLGTVVGADGIRRVRIGVTAGLGIGTGQWNATQLADEAADVFRQMVGTHADMLGVIASVEMGDHKVWGDVYAHGVGVSATFTLISRTAAE</sequence>
<comment type="caution">
    <text evidence="1">The sequence shown here is derived from an EMBL/GenBank/DDBJ whole genome shotgun (WGS) entry which is preliminary data.</text>
</comment>
<gene>
    <name evidence="1" type="ORF">EDC03_2074</name>
</gene>
<accession>A0A3N1HJW0</accession>
<proteinExistence type="predicted"/>
<keyword evidence="2" id="KW-1185">Reference proteome</keyword>
<evidence type="ECO:0000313" key="2">
    <source>
        <dbReference type="Proteomes" id="UP000276232"/>
    </source>
</evidence>
<organism evidence="1 2">
    <name type="scientific">Pseudokineococcus lusitanus</name>
    <dbReference type="NCBI Taxonomy" id="763993"/>
    <lineage>
        <taxon>Bacteria</taxon>
        <taxon>Bacillati</taxon>
        <taxon>Actinomycetota</taxon>
        <taxon>Actinomycetes</taxon>
        <taxon>Kineosporiales</taxon>
        <taxon>Kineosporiaceae</taxon>
        <taxon>Pseudokineococcus</taxon>
    </lineage>
</organism>
<dbReference type="EMBL" id="RJKN01000005">
    <property type="protein sequence ID" value="ROP42789.1"/>
    <property type="molecule type" value="Genomic_DNA"/>
</dbReference>
<dbReference type="Proteomes" id="UP000276232">
    <property type="component" value="Unassembled WGS sequence"/>
</dbReference>
<dbReference type="InParanoid" id="A0A3N1HJW0"/>
<name>A0A3N1HJW0_9ACTN</name>